<keyword evidence="2" id="KW-1185">Reference proteome</keyword>
<proteinExistence type="predicted"/>
<accession>A0A923L865</accession>
<dbReference type="Proteomes" id="UP000637359">
    <property type="component" value="Unassembled WGS sequence"/>
</dbReference>
<dbReference type="RefSeq" id="WP_186870857.1">
    <property type="nucleotide sequence ID" value="NZ_JACOOL010000012.1"/>
</dbReference>
<sequence length="166" mass="19244">MSLVEYNYENKLGETMKRMELGSWIIEVDVMKTKEFYNHYHLITEDCDCEDCANYVLACETFPHEIKALFHSLGIDPRKEGEISHYIANQDGTHVYGIFYHIVGRIIDGPENWPSNVISTEVLTPYSIEQCEADVWFTQDLALVPEGFPKPIIQVEIKMNVPWLLK</sequence>
<protein>
    <submittedName>
        <fullName evidence="1">Uncharacterized protein</fullName>
    </submittedName>
</protein>
<name>A0A923L865_9BACI</name>
<dbReference type="AlphaFoldDB" id="A0A923L865"/>
<evidence type="ECO:0000313" key="1">
    <source>
        <dbReference type="EMBL" id="MBC5638156.1"/>
    </source>
</evidence>
<evidence type="ECO:0000313" key="2">
    <source>
        <dbReference type="Proteomes" id="UP000637359"/>
    </source>
</evidence>
<reference evidence="1" key="1">
    <citation type="submission" date="2020-08" db="EMBL/GenBank/DDBJ databases">
        <title>Genome public.</title>
        <authorList>
            <person name="Liu C."/>
            <person name="Sun Q."/>
        </authorList>
    </citation>
    <scope>NUCLEOTIDE SEQUENCE</scope>
    <source>
        <strain evidence="1">BX22</strain>
    </source>
</reference>
<gene>
    <name evidence="1" type="ORF">H8S33_15275</name>
</gene>
<organism evidence="1 2">
    <name type="scientific">Ornithinibacillus hominis</name>
    <dbReference type="NCBI Taxonomy" id="2763055"/>
    <lineage>
        <taxon>Bacteria</taxon>
        <taxon>Bacillati</taxon>
        <taxon>Bacillota</taxon>
        <taxon>Bacilli</taxon>
        <taxon>Bacillales</taxon>
        <taxon>Bacillaceae</taxon>
        <taxon>Ornithinibacillus</taxon>
    </lineage>
</organism>
<dbReference type="EMBL" id="JACOOL010000012">
    <property type="protein sequence ID" value="MBC5638156.1"/>
    <property type="molecule type" value="Genomic_DNA"/>
</dbReference>
<comment type="caution">
    <text evidence="1">The sequence shown here is derived from an EMBL/GenBank/DDBJ whole genome shotgun (WGS) entry which is preliminary data.</text>
</comment>